<evidence type="ECO:0000256" key="6">
    <source>
        <dbReference type="ARBA" id="ARBA00022840"/>
    </source>
</evidence>
<reference evidence="12" key="1">
    <citation type="journal article" date="2024" name="IScience">
        <title>Strigolactones Initiate the Formation of Haustorium-like Structures in Castilleja.</title>
        <authorList>
            <person name="Buerger M."/>
            <person name="Peterson D."/>
            <person name="Chory J."/>
        </authorList>
    </citation>
    <scope>NUCLEOTIDE SEQUENCE [LARGE SCALE GENOMIC DNA]</scope>
</reference>
<dbReference type="Pfam" id="PF00931">
    <property type="entry name" value="NB-ARC"/>
    <property type="match status" value="1"/>
</dbReference>
<comment type="caution">
    <text evidence="11">The sequence shown here is derived from an EMBL/GenBank/DDBJ whole genome shotgun (WGS) entry which is preliminary data.</text>
</comment>
<evidence type="ECO:0000256" key="7">
    <source>
        <dbReference type="SAM" id="Coils"/>
    </source>
</evidence>
<evidence type="ECO:0000256" key="2">
    <source>
        <dbReference type="ARBA" id="ARBA00022614"/>
    </source>
</evidence>
<dbReference type="Pfam" id="PF18052">
    <property type="entry name" value="Rx_N"/>
    <property type="match status" value="1"/>
</dbReference>
<accession>A0ABD3C229</accession>
<keyword evidence="7" id="KW-0175">Coiled coil</keyword>
<evidence type="ECO:0000256" key="3">
    <source>
        <dbReference type="ARBA" id="ARBA00022737"/>
    </source>
</evidence>
<dbReference type="Gene3D" id="3.40.50.300">
    <property type="entry name" value="P-loop containing nucleotide triphosphate hydrolases"/>
    <property type="match status" value="1"/>
</dbReference>
<feature type="domain" description="Disease resistance N-terminal" evidence="9">
    <location>
        <begin position="6"/>
        <end position="87"/>
    </location>
</feature>
<dbReference type="AlphaFoldDB" id="A0ABD3C229"/>
<evidence type="ECO:0000256" key="5">
    <source>
        <dbReference type="ARBA" id="ARBA00022821"/>
    </source>
</evidence>
<dbReference type="InterPro" id="IPR036388">
    <property type="entry name" value="WH-like_DNA-bd_sf"/>
</dbReference>
<keyword evidence="3" id="KW-0677">Repeat</keyword>
<keyword evidence="12" id="KW-1185">Reference proteome</keyword>
<dbReference type="EMBL" id="JAVIJP010000054">
    <property type="protein sequence ID" value="KAL3623617.1"/>
    <property type="molecule type" value="Genomic_DNA"/>
</dbReference>
<dbReference type="CDD" id="cd14798">
    <property type="entry name" value="RX-CC_like"/>
    <property type="match status" value="1"/>
</dbReference>
<dbReference type="InterPro" id="IPR042197">
    <property type="entry name" value="Apaf_helical"/>
</dbReference>
<keyword evidence="2" id="KW-0433">Leucine-rich repeat</keyword>
<dbReference type="Proteomes" id="UP001632038">
    <property type="component" value="Unassembled WGS sequence"/>
</dbReference>
<keyword evidence="6" id="KW-0067">ATP-binding</keyword>
<dbReference type="GO" id="GO:0005524">
    <property type="term" value="F:ATP binding"/>
    <property type="evidence" value="ECO:0007669"/>
    <property type="project" value="UniProtKB-KW"/>
</dbReference>
<dbReference type="Gene3D" id="3.80.10.10">
    <property type="entry name" value="Ribonuclease Inhibitor"/>
    <property type="match status" value="1"/>
</dbReference>
<gene>
    <name evidence="11" type="ORF">CASFOL_032433</name>
</gene>
<dbReference type="FunFam" id="1.10.10.10:FF:000322">
    <property type="entry name" value="Probable disease resistance protein At1g63360"/>
    <property type="match status" value="1"/>
</dbReference>
<dbReference type="SUPFAM" id="SSF52540">
    <property type="entry name" value="P-loop containing nucleoside triphosphate hydrolases"/>
    <property type="match status" value="1"/>
</dbReference>
<dbReference type="Gene3D" id="1.20.5.4130">
    <property type="match status" value="1"/>
</dbReference>
<feature type="coiled-coil region" evidence="7">
    <location>
        <begin position="34"/>
        <end position="77"/>
    </location>
</feature>
<keyword evidence="5" id="KW-0611">Plant defense</keyword>
<dbReference type="GO" id="GO:0051607">
    <property type="term" value="P:defense response to virus"/>
    <property type="evidence" value="ECO:0007669"/>
    <property type="project" value="UniProtKB-ARBA"/>
</dbReference>
<dbReference type="InterPro" id="IPR032675">
    <property type="entry name" value="LRR_dom_sf"/>
</dbReference>
<organism evidence="11 12">
    <name type="scientific">Castilleja foliolosa</name>
    <dbReference type="NCBI Taxonomy" id="1961234"/>
    <lineage>
        <taxon>Eukaryota</taxon>
        <taxon>Viridiplantae</taxon>
        <taxon>Streptophyta</taxon>
        <taxon>Embryophyta</taxon>
        <taxon>Tracheophyta</taxon>
        <taxon>Spermatophyta</taxon>
        <taxon>Magnoliopsida</taxon>
        <taxon>eudicotyledons</taxon>
        <taxon>Gunneridae</taxon>
        <taxon>Pentapetalae</taxon>
        <taxon>asterids</taxon>
        <taxon>lamiids</taxon>
        <taxon>Lamiales</taxon>
        <taxon>Orobanchaceae</taxon>
        <taxon>Pedicularideae</taxon>
        <taxon>Castillejinae</taxon>
        <taxon>Castilleja</taxon>
    </lineage>
</organism>
<dbReference type="PANTHER" id="PTHR23155">
    <property type="entry name" value="DISEASE RESISTANCE PROTEIN RP"/>
    <property type="match status" value="1"/>
</dbReference>
<evidence type="ECO:0000259" key="8">
    <source>
        <dbReference type="Pfam" id="PF00931"/>
    </source>
</evidence>
<evidence type="ECO:0000259" key="9">
    <source>
        <dbReference type="Pfam" id="PF18052"/>
    </source>
</evidence>
<feature type="domain" description="Disease resistance protein winged helix" evidence="10">
    <location>
        <begin position="401"/>
        <end position="470"/>
    </location>
</feature>
<evidence type="ECO:0000259" key="10">
    <source>
        <dbReference type="Pfam" id="PF23559"/>
    </source>
</evidence>
<dbReference type="Pfam" id="PF23559">
    <property type="entry name" value="WHD_DRP"/>
    <property type="match status" value="1"/>
</dbReference>
<evidence type="ECO:0000256" key="1">
    <source>
        <dbReference type="ARBA" id="ARBA00008894"/>
    </source>
</evidence>
<dbReference type="SUPFAM" id="SSF52058">
    <property type="entry name" value="L domain-like"/>
    <property type="match status" value="1"/>
</dbReference>
<dbReference type="InterPro" id="IPR002182">
    <property type="entry name" value="NB-ARC"/>
</dbReference>
<dbReference type="FunFam" id="3.40.50.300:FF:001091">
    <property type="entry name" value="Probable disease resistance protein At1g61300"/>
    <property type="match status" value="1"/>
</dbReference>
<dbReference type="Gene3D" id="1.10.8.430">
    <property type="entry name" value="Helical domain of apoptotic protease-activating factors"/>
    <property type="match status" value="1"/>
</dbReference>
<keyword evidence="4" id="KW-0547">Nucleotide-binding</keyword>
<dbReference type="InterPro" id="IPR041118">
    <property type="entry name" value="Rx_N"/>
</dbReference>
<dbReference type="PANTHER" id="PTHR23155:SF1193">
    <property type="entry name" value="DISEASE RESISTANCE PROTEIN RPP13-RELATED"/>
    <property type="match status" value="1"/>
</dbReference>
<evidence type="ECO:0000313" key="11">
    <source>
        <dbReference type="EMBL" id="KAL3623617.1"/>
    </source>
</evidence>
<dbReference type="InterPro" id="IPR058922">
    <property type="entry name" value="WHD_DRP"/>
</dbReference>
<dbReference type="InterPro" id="IPR027417">
    <property type="entry name" value="P-loop_NTPase"/>
</dbReference>
<dbReference type="PRINTS" id="PR00364">
    <property type="entry name" value="DISEASERSIST"/>
</dbReference>
<feature type="domain" description="NB-ARC" evidence="8">
    <location>
        <begin position="167"/>
        <end position="292"/>
    </location>
</feature>
<dbReference type="InterPro" id="IPR044974">
    <property type="entry name" value="Disease_R_plants"/>
</dbReference>
<sequence>MAVAMIHLLENLSRLLISDADLISGAEDELRCLIKELVLLIEFLQDAATKAKKDKKFREMEREIKELAHDAEDTIDACLADLTATKDYKNILRRRRVDLMNPTPPVNLEQEVRSIREDKLRPVLDKVLSIEFGDGMQIGSGLSRVEQIAKVQKLPSIKPDSIVGLEDEEHKIVNYLMEEREELDVVTIVGMPGLGKTTMAWKVYHSHQIMYEFPIRIWVYVSQEFNRKTLFLNILQRFTRKDLSSESVHGFALAVRACLQEIKFLLVLDDVWTAEAWDAIRDALPRSNRLRFLTEDECWELLNLKAVEELREFPRNLQQFRQQISEQCSGLPILVLMIAGNLVDLLSKSPETFDITNAWEEFSKRLNSNTVDRAETASSILESSYDRLPDELRDCFLYLGVFPEDYEIPVWTLTQLWVAEGFIQPNEQGQSLEETAEENLNYFINENLVMVDKLKADGKVKTCRVHEMVRGFCITESRRKENLFQELKKDRDIGFGPQLQKHRRICIHSNVSDFFSREPYFPHVRSFLTFYKEELTLQTEDIPKIPAAFELIRVLHIKSIRFRIFPLQLAQLVYLKYIVLTGDFKVLPEVVSMLQNTLTLVIQTSSPTLVVKADIWKMIQLRHVKTNASMVLLKKPKDNEGKNLQTLANISPGNCTIGLFEQMLYLKKLGIRGTLSTLLDGEVGSSSKFDSLRILMNLENLKLMNNIHTVSPLPSLPRPDTFRPRLRILTLSATFLSWHHMSVLGNLENLEVLKLKDKAFVGECWEVAGGGFRRLQFLSIEYTNLVYLKLAFGSDDHFPRLRFFRLKNCEKLIALPGGMANIHTLESMDLFRTNKIVADSARKIQHEMSSRRLKLSIFPPDGGDSIPTRSS</sequence>
<protein>
    <submittedName>
        <fullName evidence="11">Uncharacterized protein</fullName>
    </submittedName>
</protein>
<dbReference type="Gene3D" id="1.10.10.10">
    <property type="entry name" value="Winged helix-like DNA-binding domain superfamily/Winged helix DNA-binding domain"/>
    <property type="match status" value="1"/>
</dbReference>
<proteinExistence type="inferred from homology"/>
<comment type="similarity">
    <text evidence="1">Belongs to the disease resistance NB-LRR family.</text>
</comment>
<name>A0ABD3C229_9LAMI</name>
<dbReference type="InterPro" id="IPR038005">
    <property type="entry name" value="RX-like_CC"/>
</dbReference>
<evidence type="ECO:0000313" key="12">
    <source>
        <dbReference type="Proteomes" id="UP001632038"/>
    </source>
</evidence>
<evidence type="ECO:0000256" key="4">
    <source>
        <dbReference type="ARBA" id="ARBA00022741"/>
    </source>
</evidence>